<accession>I0ICH7</accession>
<protein>
    <recommendedName>
        <fullName evidence="3">HNH domain-containing protein</fullName>
    </recommendedName>
</protein>
<dbReference type="Gene3D" id="1.10.30.50">
    <property type="match status" value="1"/>
</dbReference>
<dbReference type="Proteomes" id="UP000007881">
    <property type="component" value="Chromosome"/>
</dbReference>
<dbReference type="PANTHER" id="PTHR37827">
    <property type="entry name" value="TUDOR DOMAIN-CONTAINING PROTEIN"/>
    <property type="match status" value="1"/>
</dbReference>
<evidence type="ECO:0000313" key="2">
    <source>
        <dbReference type="Proteomes" id="UP000007881"/>
    </source>
</evidence>
<sequence length="123" mass="13546">MGRAKAKQNLAAGAPWRAEGGEPAACALCGRAGVPLTKHHLVPRATHGRARIKREHAGVDLKHATAPLCRPCHRTVHATLSERELAERYHTVEALRSHPALARFARFAAKQDPHRRVAVRKPR</sequence>
<dbReference type="STRING" id="1142394.PSMK_08060"/>
<dbReference type="eggNOG" id="COG1403">
    <property type="taxonomic scope" value="Bacteria"/>
</dbReference>
<organism evidence="1 2">
    <name type="scientific">Phycisphaera mikurensis (strain NBRC 102666 / KCTC 22515 / FYK2301M01)</name>
    <dbReference type="NCBI Taxonomy" id="1142394"/>
    <lineage>
        <taxon>Bacteria</taxon>
        <taxon>Pseudomonadati</taxon>
        <taxon>Planctomycetota</taxon>
        <taxon>Phycisphaerae</taxon>
        <taxon>Phycisphaerales</taxon>
        <taxon>Phycisphaeraceae</taxon>
        <taxon>Phycisphaera</taxon>
    </lineage>
</organism>
<evidence type="ECO:0000313" key="1">
    <source>
        <dbReference type="EMBL" id="BAM02965.1"/>
    </source>
</evidence>
<name>I0ICH7_PHYMF</name>
<evidence type="ECO:0008006" key="3">
    <source>
        <dbReference type="Google" id="ProtNLM"/>
    </source>
</evidence>
<dbReference type="RefSeq" id="WP_014436185.1">
    <property type="nucleotide sequence ID" value="NC_017080.1"/>
</dbReference>
<dbReference type="HOGENOM" id="CLU_149308_0_1_0"/>
<dbReference type="AlphaFoldDB" id="I0ICH7"/>
<proteinExistence type="predicted"/>
<dbReference type="KEGG" id="phm:PSMK_08060"/>
<gene>
    <name evidence="1" type="ordered locus">PSMK_08060</name>
</gene>
<keyword evidence="2" id="KW-1185">Reference proteome</keyword>
<dbReference type="EMBL" id="AP012338">
    <property type="protein sequence ID" value="BAM02965.1"/>
    <property type="molecule type" value="Genomic_DNA"/>
</dbReference>
<dbReference type="PANTHER" id="PTHR37827:SF1">
    <property type="entry name" value="HNH DOMAIN-CONTAINING PROTEIN"/>
    <property type="match status" value="1"/>
</dbReference>
<reference evidence="1 2" key="1">
    <citation type="submission" date="2012-02" db="EMBL/GenBank/DDBJ databases">
        <title>Complete genome sequence of Phycisphaera mikurensis NBRC 102666.</title>
        <authorList>
            <person name="Ankai A."/>
            <person name="Hosoyama A."/>
            <person name="Terui Y."/>
            <person name="Sekine M."/>
            <person name="Fukai R."/>
            <person name="Kato Y."/>
            <person name="Nakamura S."/>
            <person name="Yamada-Narita S."/>
            <person name="Kawakoshi A."/>
            <person name="Fukunaga Y."/>
            <person name="Yamazaki S."/>
            <person name="Fujita N."/>
        </authorList>
    </citation>
    <scope>NUCLEOTIDE SEQUENCE [LARGE SCALE GENOMIC DNA]</scope>
    <source>
        <strain evidence="2">NBRC 102666 / KCTC 22515 / FYK2301M01</strain>
    </source>
</reference>